<comment type="caution">
    <text evidence="2">The sequence shown here is derived from an EMBL/GenBank/DDBJ whole genome shotgun (WGS) entry which is preliminary data.</text>
</comment>
<keyword evidence="1" id="KW-0472">Membrane</keyword>
<dbReference type="Proteomes" id="UP000006787">
    <property type="component" value="Unassembled WGS sequence"/>
</dbReference>
<protein>
    <submittedName>
        <fullName evidence="2">Uncharacterized protein</fullName>
    </submittedName>
</protein>
<dbReference type="PATRIC" id="fig|1231377.3.peg.1200"/>
<keyword evidence="1" id="KW-0812">Transmembrane</keyword>
<gene>
    <name evidence="2" type="ORF">C426_1199</name>
</gene>
<sequence>MTDKEYLYATLDILEQLQDNIRKRDDLKREARKKLTEEASRTSMLISLVLSALFFALFVIIEMTDLLAVNTLGEVLDNPYIVLISILLLCSSFAVYTYLFVMHCWRQGWIKFGTKRVKRRVYKAMNDQKNEIGLELKGILESNLLMDSRIPDKFLSVRSVTFLIRYQESNPKMQLADTLNKLEEDIQNKDSAHVLFKENETPMIERERQKRYLNFLAEILE</sequence>
<feature type="transmembrane region" description="Helical" evidence="1">
    <location>
        <begin position="81"/>
        <end position="101"/>
    </location>
</feature>
<dbReference type="RefSeq" id="WP_003135710.1">
    <property type="nucleotide sequence ID" value="NZ_AMQS01000014.1"/>
</dbReference>
<dbReference type="EMBL" id="AMQS01000014">
    <property type="protein sequence ID" value="EKF51385.1"/>
    <property type="molecule type" value="Genomic_DNA"/>
</dbReference>
<reference evidence="2 3" key="1">
    <citation type="journal article" date="2012" name="J. Bacteriol.">
        <title>Genome Sequence of the Bacteriocin-Producing Strain Lactococcus garvieae DCC43.</title>
        <authorList>
            <person name="Gabrielsen C."/>
            <person name="Brede D.A."/>
            <person name="Hernandez P.E."/>
            <person name="Nes I.F."/>
            <person name="Diep D.B."/>
        </authorList>
    </citation>
    <scope>NUCLEOTIDE SEQUENCE [LARGE SCALE GENOMIC DNA]</scope>
    <source>
        <strain evidence="2 3">DCC43</strain>
    </source>
</reference>
<name>K2PIW5_9LACT</name>
<keyword evidence="1" id="KW-1133">Transmembrane helix</keyword>
<proteinExistence type="predicted"/>
<accession>K2PIW5</accession>
<organism evidence="2 3">
    <name type="scientific">Lactococcus garvieae DCC43</name>
    <dbReference type="NCBI Taxonomy" id="1231377"/>
    <lineage>
        <taxon>Bacteria</taxon>
        <taxon>Bacillati</taxon>
        <taxon>Bacillota</taxon>
        <taxon>Bacilli</taxon>
        <taxon>Lactobacillales</taxon>
        <taxon>Streptococcaceae</taxon>
        <taxon>Lactococcus</taxon>
    </lineage>
</organism>
<feature type="transmembrane region" description="Helical" evidence="1">
    <location>
        <begin position="42"/>
        <end position="61"/>
    </location>
</feature>
<evidence type="ECO:0000313" key="3">
    <source>
        <dbReference type="Proteomes" id="UP000006787"/>
    </source>
</evidence>
<evidence type="ECO:0000313" key="2">
    <source>
        <dbReference type="EMBL" id="EKF51385.1"/>
    </source>
</evidence>
<dbReference type="AlphaFoldDB" id="K2PIW5"/>
<evidence type="ECO:0000256" key="1">
    <source>
        <dbReference type="SAM" id="Phobius"/>
    </source>
</evidence>